<sequence length="200" mass="22498">HSSPARIRSMNLNWLGPIMSILRLGLVLKRQDGIFSLIRPGTRFSATTRSTFLLRKRIAAINHAEWVARISGRCAPYLKMHPTSVTTFNRSTPLVTSLILMRAHLSNVKGNKRFGDRSCPFCDETSESQNHALGGCHPYMDLYRKRHHAVRDEVIKSTRKVFPGLSIRPEVTADGLLRPDIVVEGSQNVYIEVTITYGDA</sequence>
<accession>A0ABQ5KL80</accession>
<name>A0ABQ5KL80_9EUKA</name>
<reference evidence="1" key="1">
    <citation type="submission" date="2022-03" db="EMBL/GenBank/DDBJ databases">
        <title>Draft genome sequence of Aduncisulcus paluster, a free-living microaerophilic Fornicata.</title>
        <authorList>
            <person name="Yuyama I."/>
            <person name="Kume K."/>
            <person name="Tamura T."/>
            <person name="Inagaki Y."/>
            <person name="Hashimoto T."/>
        </authorList>
    </citation>
    <scope>NUCLEOTIDE SEQUENCE</scope>
    <source>
        <strain evidence="1">NY0171</strain>
    </source>
</reference>
<proteinExistence type="predicted"/>
<dbReference type="EMBL" id="BQXS01002840">
    <property type="protein sequence ID" value="GKT33262.1"/>
    <property type="molecule type" value="Genomic_DNA"/>
</dbReference>
<evidence type="ECO:0000313" key="1">
    <source>
        <dbReference type="EMBL" id="GKT33262.1"/>
    </source>
</evidence>
<protein>
    <recommendedName>
        <fullName evidence="3">Reverse transcriptase</fullName>
    </recommendedName>
</protein>
<comment type="caution">
    <text evidence="1">The sequence shown here is derived from an EMBL/GenBank/DDBJ whole genome shotgun (WGS) entry which is preliminary data.</text>
</comment>
<evidence type="ECO:0008006" key="3">
    <source>
        <dbReference type="Google" id="ProtNLM"/>
    </source>
</evidence>
<feature type="non-terminal residue" evidence="1">
    <location>
        <position position="200"/>
    </location>
</feature>
<evidence type="ECO:0000313" key="2">
    <source>
        <dbReference type="Proteomes" id="UP001057375"/>
    </source>
</evidence>
<dbReference type="Proteomes" id="UP001057375">
    <property type="component" value="Unassembled WGS sequence"/>
</dbReference>
<organism evidence="1 2">
    <name type="scientific">Aduncisulcus paluster</name>
    <dbReference type="NCBI Taxonomy" id="2918883"/>
    <lineage>
        <taxon>Eukaryota</taxon>
        <taxon>Metamonada</taxon>
        <taxon>Carpediemonas-like organisms</taxon>
        <taxon>Aduncisulcus</taxon>
    </lineage>
</organism>
<feature type="non-terminal residue" evidence="1">
    <location>
        <position position="1"/>
    </location>
</feature>
<gene>
    <name evidence="1" type="ORF">ADUPG1_002434</name>
</gene>
<keyword evidence="2" id="KW-1185">Reference proteome</keyword>